<proteinExistence type="predicted"/>
<gene>
    <name evidence="3" type="ORF">POI8812_02094</name>
</gene>
<evidence type="ECO:0000256" key="2">
    <source>
        <dbReference type="SAM" id="Phobius"/>
    </source>
</evidence>
<dbReference type="AlphaFoldDB" id="A0A2R8AC33"/>
<accession>A0A2R8AC33</accession>
<keyword evidence="2" id="KW-0812">Transmembrane</keyword>
<dbReference type="EMBL" id="OMKW01000002">
    <property type="protein sequence ID" value="SPF29777.1"/>
    <property type="molecule type" value="Genomic_DNA"/>
</dbReference>
<keyword evidence="2" id="KW-1133">Transmembrane helix</keyword>
<organism evidence="3 4">
    <name type="scientific">Pontivivens insulae</name>
    <dbReference type="NCBI Taxonomy" id="1639689"/>
    <lineage>
        <taxon>Bacteria</taxon>
        <taxon>Pseudomonadati</taxon>
        <taxon>Pseudomonadota</taxon>
        <taxon>Alphaproteobacteria</taxon>
        <taxon>Rhodobacterales</taxon>
        <taxon>Paracoccaceae</taxon>
        <taxon>Pontivivens</taxon>
    </lineage>
</organism>
<feature type="region of interest" description="Disordered" evidence="1">
    <location>
        <begin position="137"/>
        <end position="163"/>
    </location>
</feature>
<feature type="transmembrane region" description="Helical" evidence="2">
    <location>
        <begin position="7"/>
        <end position="28"/>
    </location>
</feature>
<dbReference type="Proteomes" id="UP000244932">
    <property type="component" value="Unassembled WGS sequence"/>
</dbReference>
<dbReference type="Pfam" id="PF13801">
    <property type="entry name" value="Metal_resist"/>
    <property type="match status" value="1"/>
</dbReference>
<keyword evidence="2" id="KW-0472">Membrane</keyword>
<evidence type="ECO:0000313" key="3">
    <source>
        <dbReference type="EMBL" id="SPF29777.1"/>
    </source>
</evidence>
<dbReference type="InterPro" id="IPR025961">
    <property type="entry name" value="Metal_resist"/>
</dbReference>
<keyword evidence="4" id="KW-1185">Reference proteome</keyword>
<evidence type="ECO:0008006" key="5">
    <source>
        <dbReference type="Google" id="ProtNLM"/>
    </source>
</evidence>
<name>A0A2R8AC33_9RHOB</name>
<sequence length="163" mass="18399">MSRGFRIAFAISLGLNVLVIGAVLGTFLQDSGAPTRLAATPNFNQSIQALPDVERQALISQLRDLAAERGTPRSQRINAMRMFTQALRQEPMDREAIVALWAQRQTTGDMMRQEAENLLLDTLEGLPLSERMAFLERLNERQSNRPRPPRGEGDWPRQRSNDN</sequence>
<evidence type="ECO:0000256" key="1">
    <source>
        <dbReference type="SAM" id="MobiDB-lite"/>
    </source>
</evidence>
<protein>
    <recommendedName>
        <fullName evidence="5">Zinc resistance-associated protein</fullName>
    </recommendedName>
</protein>
<reference evidence="3 4" key="1">
    <citation type="submission" date="2018-03" db="EMBL/GenBank/DDBJ databases">
        <authorList>
            <person name="Keele B.F."/>
        </authorList>
    </citation>
    <scope>NUCLEOTIDE SEQUENCE [LARGE SCALE GENOMIC DNA]</scope>
    <source>
        <strain evidence="3 4">CeCT 8812</strain>
    </source>
</reference>
<evidence type="ECO:0000313" key="4">
    <source>
        <dbReference type="Proteomes" id="UP000244932"/>
    </source>
</evidence>